<dbReference type="GeneID" id="35596603"/>
<feature type="chain" id="PRO_5013884732" evidence="4">
    <location>
        <begin position="29"/>
        <end position="260"/>
    </location>
</feature>
<dbReference type="RefSeq" id="XP_023622372.1">
    <property type="nucleotide sequence ID" value="XM_023766604.1"/>
</dbReference>
<dbReference type="Proteomes" id="UP000225277">
    <property type="component" value="Unassembled WGS sequence"/>
</dbReference>
<evidence type="ECO:0000259" key="5">
    <source>
        <dbReference type="Pfam" id="PF13460"/>
    </source>
</evidence>
<dbReference type="PANTHER" id="PTHR15020">
    <property type="entry name" value="FLAVIN REDUCTASE-RELATED"/>
    <property type="match status" value="1"/>
</dbReference>
<dbReference type="STRING" id="112498.A0A2D3UWM0"/>
<reference evidence="6 7" key="1">
    <citation type="submission" date="2016-03" db="EMBL/GenBank/DDBJ databases">
        <authorList>
            <person name="Ploux O."/>
        </authorList>
    </citation>
    <scope>NUCLEOTIDE SEQUENCE [LARGE SCALE GENOMIC DNA]</scope>
    <source>
        <strain evidence="6 7">URUG2</strain>
    </source>
</reference>
<keyword evidence="2" id="KW-0503">Monooxygenase</keyword>
<dbReference type="Gene3D" id="3.40.50.720">
    <property type="entry name" value="NAD(P)-binding Rossmann-like Domain"/>
    <property type="match status" value="1"/>
</dbReference>
<evidence type="ECO:0000313" key="6">
    <source>
        <dbReference type="EMBL" id="CZT15476.1"/>
    </source>
</evidence>
<name>A0A2D3UWM0_9PEZI</name>
<dbReference type="PANTHER" id="PTHR15020:SF37">
    <property type="entry name" value="OXIDOREDUCTASE MDPK"/>
    <property type="match status" value="1"/>
</dbReference>
<dbReference type="InterPro" id="IPR016040">
    <property type="entry name" value="NAD(P)-bd_dom"/>
</dbReference>
<organism evidence="6 7">
    <name type="scientific">Ramularia collo-cygni</name>
    <dbReference type="NCBI Taxonomy" id="112498"/>
    <lineage>
        <taxon>Eukaryota</taxon>
        <taxon>Fungi</taxon>
        <taxon>Dikarya</taxon>
        <taxon>Ascomycota</taxon>
        <taxon>Pezizomycotina</taxon>
        <taxon>Dothideomycetes</taxon>
        <taxon>Dothideomycetidae</taxon>
        <taxon>Mycosphaerellales</taxon>
        <taxon>Mycosphaerellaceae</taxon>
        <taxon>Ramularia</taxon>
    </lineage>
</organism>
<dbReference type="OrthoDB" id="10254221at2759"/>
<evidence type="ECO:0000256" key="4">
    <source>
        <dbReference type="SAM" id="SignalP"/>
    </source>
</evidence>
<accession>A0A2D3UWM0</accession>
<protein>
    <submittedName>
        <fullName evidence="6">Related to toxin biosynthesis protein</fullName>
    </submittedName>
</protein>
<keyword evidence="1" id="KW-0560">Oxidoreductase</keyword>
<dbReference type="GO" id="GO:0004497">
    <property type="term" value="F:monooxygenase activity"/>
    <property type="evidence" value="ECO:0007669"/>
    <property type="project" value="UniProtKB-KW"/>
</dbReference>
<dbReference type="EMBL" id="FJUY01000001">
    <property type="protein sequence ID" value="CZT15476.1"/>
    <property type="molecule type" value="Genomic_DNA"/>
</dbReference>
<dbReference type="InterPro" id="IPR036291">
    <property type="entry name" value="NAD(P)-bd_dom_sf"/>
</dbReference>
<gene>
    <name evidence="6" type="ORF">RCC_01332</name>
</gene>
<dbReference type="AlphaFoldDB" id="A0A2D3UWM0"/>
<keyword evidence="4" id="KW-0732">Signal</keyword>
<sequence>MVASYSILGATGNCGLALLNLLLETTDATIKVYCRDRSKLVRLAPAVANTTRVEVYTGSITDVDVLAKAMWECSSVFLTASTNDNIPNCHISQDLVRTVIAALKKSKDAGAAIPRLVLLSSATIDPWISRKNPWVNAIVRRSAWHVYKDLELAEDILRANEDWVKCVYIKPGGLSLDIQRGHRLTLDDEESFVSYLDIAAGMIEAASDEKGRWDNKNVGVVNANGKAKFPGGTPRCILFGLLRFYFPFLHEYLPSGTGPS</sequence>
<keyword evidence="7" id="KW-1185">Reference proteome</keyword>
<comment type="similarity">
    <text evidence="3">Belongs to the avfA family.</text>
</comment>
<evidence type="ECO:0000313" key="7">
    <source>
        <dbReference type="Proteomes" id="UP000225277"/>
    </source>
</evidence>
<proteinExistence type="inferred from homology"/>
<feature type="domain" description="NAD(P)-binding" evidence="5">
    <location>
        <begin position="9"/>
        <end position="208"/>
    </location>
</feature>
<evidence type="ECO:0000256" key="1">
    <source>
        <dbReference type="ARBA" id="ARBA00023002"/>
    </source>
</evidence>
<dbReference type="SUPFAM" id="SSF51735">
    <property type="entry name" value="NAD(P)-binding Rossmann-fold domains"/>
    <property type="match status" value="1"/>
</dbReference>
<evidence type="ECO:0000256" key="3">
    <source>
        <dbReference type="ARBA" id="ARBA00038376"/>
    </source>
</evidence>
<dbReference type="Pfam" id="PF13460">
    <property type="entry name" value="NAD_binding_10"/>
    <property type="match status" value="1"/>
</dbReference>
<evidence type="ECO:0000256" key="2">
    <source>
        <dbReference type="ARBA" id="ARBA00023033"/>
    </source>
</evidence>
<feature type="signal peptide" evidence="4">
    <location>
        <begin position="1"/>
        <end position="28"/>
    </location>
</feature>